<accession>C3Z162</accession>
<feature type="compositionally biased region" description="Low complexity" evidence="1">
    <location>
        <begin position="195"/>
        <end position="205"/>
    </location>
</feature>
<evidence type="ECO:0000313" key="2">
    <source>
        <dbReference type="EMBL" id="EEN53761.1"/>
    </source>
</evidence>
<feature type="compositionally biased region" description="Low complexity" evidence="1">
    <location>
        <begin position="269"/>
        <end position="288"/>
    </location>
</feature>
<feature type="region of interest" description="Disordered" evidence="1">
    <location>
        <begin position="260"/>
        <end position="336"/>
    </location>
</feature>
<dbReference type="eggNOG" id="ENOG502SGM6">
    <property type="taxonomic scope" value="Eukaryota"/>
</dbReference>
<organism>
    <name type="scientific">Branchiostoma floridae</name>
    <name type="common">Florida lancelet</name>
    <name type="synonym">Amphioxus</name>
    <dbReference type="NCBI Taxonomy" id="7739"/>
    <lineage>
        <taxon>Eukaryota</taxon>
        <taxon>Metazoa</taxon>
        <taxon>Chordata</taxon>
        <taxon>Cephalochordata</taxon>
        <taxon>Leptocardii</taxon>
        <taxon>Amphioxiformes</taxon>
        <taxon>Branchiostomatidae</taxon>
        <taxon>Branchiostoma</taxon>
    </lineage>
</organism>
<feature type="region of interest" description="Disordered" evidence="1">
    <location>
        <begin position="176"/>
        <end position="213"/>
    </location>
</feature>
<reference evidence="2" key="1">
    <citation type="journal article" date="2008" name="Nature">
        <title>The amphioxus genome and the evolution of the chordate karyotype.</title>
        <authorList>
            <consortium name="US DOE Joint Genome Institute (JGI-PGF)"/>
            <person name="Putnam N.H."/>
            <person name="Butts T."/>
            <person name="Ferrier D.E.K."/>
            <person name="Furlong R.F."/>
            <person name="Hellsten U."/>
            <person name="Kawashima T."/>
            <person name="Robinson-Rechavi M."/>
            <person name="Shoguchi E."/>
            <person name="Terry A."/>
            <person name="Yu J.-K."/>
            <person name="Benito-Gutierrez E.L."/>
            <person name="Dubchak I."/>
            <person name="Garcia-Fernandez J."/>
            <person name="Gibson-Brown J.J."/>
            <person name="Grigoriev I.V."/>
            <person name="Horton A.C."/>
            <person name="de Jong P.J."/>
            <person name="Jurka J."/>
            <person name="Kapitonov V.V."/>
            <person name="Kohara Y."/>
            <person name="Kuroki Y."/>
            <person name="Lindquist E."/>
            <person name="Lucas S."/>
            <person name="Osoegawa K."/>
            <person name="Pennacchio L.A."/>
            <person name="Salamov A.A."/>
            <person name="Satou Y."/>
            <person name="Sauka-Spengler T."/>
            <person name="Schmutz J."/>
            <person name="Shin-I T."/>
            <person name="Toyoda A."/>
            <person name="Bronner-Fraser M."/>
            <person name="Fujiyama A."/>
            <person name="Holland L.Z."/>
            <person name="Holland P.W.H."/>
            <person name="Satoh N."/>
            <person name="Rokhsar D.S."/>
        </authorList>
    </citation>
    <scope>NUCLEOTIDE SEQUENCE [LARGE SCALE GENOMIC DNA]</scope>
    <source>
        <strain evidence="2">S238N-H82</strain>
        <tissue evidence="2">Testes</tissue>
    </source>
</reference>
<dbReference type="InParanoid" id="C3Z162"/>
<evidence type="ECO:0000256" key="1">
    <source>
        <dbReference type="SAM" id="MobiDB-lite"/>
    </source>
</evidence>
<gene>
    <name evidence="2" type="ORF">BRAFLDRAFT_77349</name>
</gene>
<proteinExistence type="predicted"/>
<dbReference type="AlphaFoldDB" id="C3Z162"/>
<dbReference type="EMBL" id="GG666571">
    <property type="protein sequence ID" value="EEN53761.1"/>
    <property type="molecule type" value="Genomic_DNA"/>
</dbReference>
<name>C3Z162_BRAFL</name>
<feature type="compositionally biased region" description="Basic and acidic residues" evidence="1">
    <location>
        <begin position="185"/>
        <end position="194"/>
    </location>
</feature>
<protein>
    <submittedName>
        <fullName evidence="2">Uncharacterized protein</fullName>
    </submittedName>
</protein>
<feature type="compositionally biased region" description="Low complexity" evidence="1">
    <location>
        <begin position="294"/>
        <end position="322"/>
    </location>
</feature>
<sequence>MERYYLQLQKEMARKTPKKQVVARLLDLEFVARKEYVASVGGNQEARVAEIFQRYLCFNQPVHLQDELRRYVGPQKKYFLQQLKGRPIREAELILYAVQECANRRTSVEGWSDDKKMKKTMQLLPKLFKGTDTPPVPLGEMLFVLLKVRFNGYKCEISRDNLGRWNKVTTEKESRNLTHSAMGKEVTRRWKEARPTTSVATSPAPQATPPPSTPLLNLVPKLKGWAARALAEAQAEAARALAEAQAEAARALAETQAEAERALAEAHAESTQAETQAQSARAEAQAESARAEAARALAEAQAESARALAEAQAESTQAETQAKGLRSSLRPKSLTF</sequence>